<dbReference type="EMBL" id="MN739039">
    <property type="protein sequence ID" value="QHS84992.1"/>
    <property type="molecule type" value="Genomic_DNA"/>
</dbReference>
<dbReference type="AlphaFoldDB" id="A0A6C0AYR4"/>
<proteinExistence type="predicted"/>
<sequence>MVLRITVLPEQWAIMNEIERESLKTFLRAAIASHLNSFDDCEKTIIKLPRTTTKVQRYNIHRLSVIGFTSESYDNENEDRIMEITLSKQYVQTLFEGYQFVPRQINVQIEEEAPKTNKQKLFEALVGFINENLEEEFQNYMNSF</sequence>
<protein>
    <submittedName>
        <fullName evidence="1">Uncharacterized protein</fullName>
    </submittedName>
</protein>
<accession>A0A6C0AYR4</accession>
<organism evidence="1">
    <name type="scientific">viral metagenome</name>
    <dbReference type="NCBI Taxonomy" id="1070528"/>
    <lineage>
        <taxon>unclassified sequences</taxon>
        <taxon>metagenomes</taxon>
        <taxon>organismal metagenomes</taxon>
    </lineage>
</organism>
<reference evidence="1" key="1">
    <citation type="journal article" date="2020" name="Nature">
        <title>Giant virus diversity and host interactions through global metagenomics.</title>
        <authorList>
            <person name="Schulz F."/>
            <person name="Roux S."/>
            <person name="Paez-Espino D."/>
            <person name="Jungbluth S."/>
            <person name="Walsh D.A."/>
            <person name="Denef V.J."/>
            <person name="McMahon K.D."/>
            <person name="Konstantinidis K.T."/>
            <person name="Eloe-Fadrosh E.A."/>
            <person name="Kyrpides N.C."/>
            <person name="Woyke T."/>
        </authorList>
    </citation>
    <scope>NUCLEOTIDE SEQUENCE</scope>
    <source>
        <strain evidence="1">GVMAG-M-3300009182-67</strain>
    </source>
</reference>
<evidence type="ECO:0000313" key="1">
    <source>
        <dbReference type="EMBL" id="QHS84992.1"/>
    </source>
</evidence>
<name>A0A6C0AYR4_9ZZZZ</name>